<sequence>YLEDVELPKDLLEKQVKQFVRKASDFFIRGRRLWRQGSGGNAKRVIMDLKQRLLLLKEAHNDLGHKGVYSVRVRLLECFWW</sequence>
<accession>S8DJP5</accession>
<name>S8DJP5_FOMSC</name>
<feature type="non-terminal residue" evidence="1">
    <location>
        <position position="1"/>
    </location>
</feature>
<evidence type="ECO:0000313" key="1">
    <source>
        <dbReference type="EMBL" id="EPS93776.1"/>
    </source>
</evidence>
<dbReference type="OrthoDB" id="446925at2759"/>
<gene>
    <name evidence="1" type="ORF">FOMPIDRAFT_1087002</name>
</gene>
<reference evidence="1 2" key="1">
    <citation type="journal article" date="2012" name="Science">
        <title>The Paleozoic origin of enzymatic lignin decomposition reconstructed from 31 fungal genomes.</title>
        <authorList>
            <person name="Floudas D."/>
            <person name="Binder M."/>
            <person name="Riley R."/>
            <person name="Barry K."/>
            <person name="Blanchette R.A."/>
            <person name="Henrissat B."/>
            <person name="Martinez A.T."/>
            <person name="Otillar R."/>
            <person name="Spatafora J.W."/>
            <person name="Yadav J.S."/>
            <person name="Aerts A."/>
            <person name="Benoit I."/>
            <person name="Boyd A."/>
            <person name="Carlson A."/>
            <person name="Copeland A."/>
            <person name="Coutinho P.M."/>
            <person name="de Vries R.P."/>
            <person name="Ferreira P."/>
            <person name="Findley K."/>
            <person name="Foster B."/>
            <person name="Gaskell J."/>
            <person name="Glotzer D."/>
            <person name="Gorecki P."/>
            <person name="Heitman J."/>
            <person name="Hesse C."/>
            <person name="Hori C."/>
            <person name="Igarashi K."/>
            <person name="Jurgens J.A."/>
            <person name="Kallen N."/>
            <person name="Kersten P."/>
            <person name="Kohler A."/>
            <person name="Kuees U."/>
            <person name="Kumar T.K.A."/>
            <person name="Kuo A."/>
            <person name="LaButti K."/>
            <person name="Larrondo L.F."/>
            <person name="Lindquist E."/>
            <person name="Ling A."/>
            <person name="Lombard V."/>
            <person name="Lucas S."/>
            <person name="Lundell T."/>
            <person name="Martin R."/>
            <person name="McLaughlin D.J."/>
            <person name="Morgenstern I."/>
            <person name="Morin E."/>
            <person name="Murat C."/>
            <person name="Nagy L.G."/>
            <person name="Nolan M."/>
            <person name="Ohm R.A."/>
            <person name="Patyshakuliyeva A."/>
            <person name="Rokas A."/>
            <person name="Ruiz-Duenas F.J."/>
            <person name="Sabat G."/>
            <person name="Salamov A."/>
            <person name="Samejima M."/>
            <person name="Schmutz J."/>
            <person name="Slot J.C."/>
            <person name="St John F."/>
            <person name="Stenlid J."/>
            <person name="Sun H."/>
            <person name="Sun S."/>
            <person name="Syed K."/>
            <person name="Tsang A."/>
            <person name="Wiebenga A."/>
            <person name="Young D."/>
            <person name="Pisabarro A."/>
            <person name="Eastwood D.C."/>
            <person name="Martin F."/>
            <person name="Cullen D."/>
            <person name="Grigoriev I.V."/>
            <person name="Hibbett D.S."/>
        </authorList>
    </citation>
    <scope>NUCLEOTIDE SEQUENCE</scope>
    <source>
        <strain evidence="2">FP-58527</strain>
    </source>
</reference>
<dbReference type="AlphaFoldDB" id="S8DJP5"/>
<protein>
    <recommendedName>
        <fullName evidence="3">Integrase zinc-binding domain-containing protein</fullName>
    </recommendedName>
</protein>
<dbReference type="HOGENOM" id="CLU_178975_0_0_1"/>
<feature type="non-terminal residue" evidence="1">
    <location>
        <position position="81"/>
    </location>
</feature>
<keyword evidence="2" id="KW-1185">Reference proteome</keyword>
<organism evidence="1 2">
    <name type="scientific">Fomitopsis schrenkii</name>
    <name type="common">Brown rot fungus</name>
    <dbReference type="NCBI Taxonomy" id="2126942"/>
    <lineage>
        <taxon>Eukaryota</taxon>
        <taxon>Fungi</taxon>
        <taxon>Dikarya</taxon>
        <taxon>Basidiomycota</taxon>
        <taxon>Agaricomycotina</taxon>
        <taxon>Agaricomycetes</taxon>
        <taxon>Polyporales</taxon>
        <taxon>Fomitopsis</taxon>
    </lineage>
</organism>
<proteinExistence type="predicted"/>
<evidence type="ECO:0000313" key="2">
    <source>
        <dbReference type="Proteomes" id="UP000015241"/>
    </source>
</evidence>
<dbReference type="Proteomes" id="UP000015241">
    <property type="component" value="Unassembled WGS sequence"/>
</dbReference>
<dbReference type="eggNOG" id="ENOG502R212">
    <property type="taxonomic scope" value="Eukaryota"/>
</dbReference>
<dbReference type="EMBL" id="KE504257">
    <property type="protein sequence ID" value="EPS93776.1"/>
    <property type="molecule type" value="Genomic_DNA"/>
</dbReference>
<dbReference type="Gene3D" id="1.10.340.70">
    <property type="match status" value="1"/>
</dbReference>
<dbReference type="InParanoid" id="S8DJP5"/>
<evidence type="ECO:0008006" key="3">
    <source>
        <dbReference type="Google" id="ProtNLM"/>
    </source>
</evidence>